<feature type="domain" description="MAM" evidence="2">
    <location>
        <begin position="549"/>
        <end position="717"/>
    </location>
</feature>
<keyword evidence="1" id="KW-0732">Signal</keyword>
<evidence type="ECO:0000259" key="3">
    <source>
        <dbReference type="PROSITE" id="PS50853"/>
    </source>
</evidence>
<dbReference type="SMART" id="SM00060">
    <property type="entry name" value="FN3"/>
    <property type="match status" value="3"/>
</dbReference>
<name>A0ABU3LI99_9FLAO</name>
<dbReference type="EMBL" id="JAVTTO010000004">
    <property type="protein sequence ID" value="MDT7833041.1"/>
    <property type="molecule type" value="Genomic_DNA"/>
</dbReference>
<dbReference type="SUPFAM" id="SSF49265">
    <property type="entry name" value="Fibronectin type III"/>
    <property type="match status" value="3"/>
</dbReference>
<keyword evidence="5" id="KW-1185">Reference proteome</keyword>
<sequence length="1058" mass="112858">MKKITFLTLLFTLLFSSIGYSQYLTEGFESGTSFPAGWTVTQVNASETWKVGTTASAAHTGSNYGLVEYDAALGAQDETLTSPSFDLTSATNPRLIFWWNASYHWSVSPNDNYNFTVSIDDGTTVTQVFTETDETEFDSTDDNFVWFERIVDLSSYVGKSDVKVLFNYSGTDGASLSLDDVLVEETPTCPDPSALTATNITNNSVDIGWTVGNTETAWEYVVQAEGTGTPAGAGTATAANPTSVGSLTANTAYEFYVRADCTGGDYSNWVGPFNFRTDCDALMAPYSQDFENAGDIPNCWTMSGSEDWNFSDSFSGNHLGNNGTIGNTSSSGGYFAWVDDSGDHNTGTTLETPFVDVSGLTTPTLTFYLLSHNEGNTNVDFSVDVYDGASWNADVFTSNTNTADWEEKIVDLSGLTISGPIKVRFIVDENNGTDFYDDVAIDDVQIKEAPSCSKPTALTASSVTDTTVDIGWTNGGSETAWEYVVQAAGTGVPGGAGTATASNPTSVSSLTANTAYEFYVRADCTGGDYSDWVGPFNFMTECTAETAPYSQDFENAGSIPTCWSMSGSEDWNFDNSASGEHIGNNGTIGNTSASGGYFAWVDDSGGHSTGTTLQTPLIDVSGLTTPTLTFYLLSNNEGNTNVDFSVDVYDGATWNIGVFTSNTNTADWEQKTVDLSGLTITGPIQIRFIVDENNGTDFYDDVAIDDVEVKEAPTCPNPSNLMAGNLTGTSADISWDAGGSETAWEYVVQAAGTGTPGGAGTAANATTANVTGLTADTAYEFYVRADCTGGDFSDWVGPLSFQTPIVPDNLNDFTAFPGDGWSEASGAFMSPSGSTSSWAQDDFGNDTGSSNGESARVNIYGTGTDEYLISPSYDLSGSTYYLNFDLALTEYNNSNAATLGADDYLALLVTQDGTTWTELARWDSGSSISNTGQAVTEIVLSGYGANVKFALYAFSDTSNEDNDLFIDNFQITGSTLGVVRNTIDNFVLFPRAVKDQLSFSSPDKVDRITIYNVMGQEIYSRRPNLSSGNLDLSSLSSGMYIVKVKVGNNLGSYKIVKE</sequence>
<organism evidence="4 5">
    <name type="scientific">Asprobacillus argus</name>
    <dbReference type="NCBI Taxonomy" id="3076534"/>
    <lineage>
        <taxon>Bacteria</taxon>
        <taxon>Pseudomonadati</taxon>
        <taxon>Bacteroidota</taxon>
        <taxon>Flavobacteriia</taxon>
        <taxon>Flavobacteriales</taxon>
        <taxon>Flavobacteriaceae</taxon>
        <taxon>Asprobacillus</taxon>
    </lineage>
</organism>
<evidence type="ECO:0000259" key="2">
    <source>
        <dbReference type="PROSITE" id="PS50060"/>
    </source>
</evidence>
<dbReference type="Pfam" id="PF00041">
    <property type="entry name" value="fn3"/>
    <property type="match status" value="3"/>
</dbReference>
<dbReference type="Gene3D" id="2.60.120.260">
    <property type="entry name" value="Galactose-binding domain-like"/>
    <property type="match status" value="1"/>
</dbReference>
<dbReference type="InterPro" id="IPR003961">
    <property type="entry name" value="FN3_dom"/>
</dbReference>
<evidence type="ECO:0000256" key="1">
    <source>
        <dbReference type="ARBA" id="ARBA00022729"/>
    </source>
</evidence>
<proteinExistence type="predicted"/>
<evidence type="ECO:0000313" key="4">
    <source>
        <dbReference type="EMBL" id="MDT7833041.1"/>
    </source>
</evidence>
<dbReference type="RefSeq" id="WP_349242292.1">
    <property type="nucleotide sequence ID" value="NZ_JAVTTO010000004.1"/>
</dbReference>
<accession>A0ABU3LI99</accession>
<reference evidence="4 5" key="1">
    <citation type="submission" date="2023-09" db="EMBL/GenBank/DDBJ databases">
        <title>Novel taxa isolated from Blanes Bay.</title>
        <authorList>
            <person name="Rey-Velasco X."/>
            <person name="Lucena T."/>
        </authorList>
    </citation>
    <scope>NUCLEOTIDE SEQUENCE [LARGE SCALE GENOMIC DNA]</scope>
    <source>
        <strain evidence="4 5">S356</strain>
    </source>
</reference>
<protein>
    <submittedName>
        <fullName evidence="4">Fibronectin type III domain-containing protein</fullName>
    </submittedName>
</protein>
<evidence type="ECO:0000313" key="5">
    <source>
        <dbReference type="Proteomes" id="UP001257277"/>
    </source>
</evidence>
<dbReference type="InterPro" id="IPR013783">
    <property type="entry name" value="Ig-like_fold"/>
</dbReference>
<dbReference type="InterPro" id="IPR000998">
    <property type="entry name" value="MAM_dom"/>
</dbReference>
<feature type="domain" description="Fibronectin type-III" evidence="3">
    <location>
        <begin position="191"/>
        <end position="280"/>
    </location>
</feature>
<dbReference type="InterPro" id="IPR026444">
    <property type="entry name" value="Secre_tail"/>
</dbReference>
<dbReference type="Gene3D" id="2.60.40.10">
    <property type="entry name" value="Immunoglobulins"/>
    <property type="match status" value="3"/>
</dbReference>
<feature type="domain" description="MAM" evidence="2">
    <location>
        <begin position="286"/>
        <end position="454"/>
    </location>
</feature>
<dbReference type="NCBIfam" id="TIGR04183">
    <property type="entry name" value="Por_Secre_tail"/>
    <property type="match status" value="1"/>
</dbReference>
<dbReference type="Proteomes" id="UP001257277">
    <property type="component" value="Unassembled WGS sequence"/>
</dbReference>
<dbReference type="SUPFAM" id="SSF49899">
    <property type="entry name" value="Concanavalin A-like lectins/glucanases"/>
    <property type="match status" value="2"/>
</dbReference>
<feature type="domain" description="Fibronectin type-III" evidence="3">
    <location>
        <begin position="717"/>
        <end position="806"/>
    </location>
</feature>
<dbReference type="InterPro" id="IPR036116">
    <property type="entry name" value="FN3_sf"/>
</dbReference>
<dbReference type="CDD" id="cd00063">
    <property type="entry name" value="FN3"/>
    <property type="match status" value="3"/>
</dbReference>
<comment type="caution">
    <text evidence="4">The sequence shown here is derived from an EMBL/GenBank/DDBJ whole genome shotgun (WGS) entry which is preliminary data.</text>
</comment>
<dbReference type="Pfam" id="PF00629">
    <property type="entry name" value="MAM"/>
    <property type="match status" value="2"/>
</dbReference>
<gene>
    <name evidence="4" type="ORF">RQM59_11655</name>
</gene>
<dbReference type="Gene3D" id="2.60.120.200">
    <property type="match status" value="2"/>
</dbReference>
<dbReference type="PROSITE" id="PS50853">
    <property type="entry name" value="FN3"/>
    <property type="match status" value="3"/>
</dbReference>
<dbReference type="InterPro" id="IPR013320">
    <property type="entry name" value="ConA-like_dom_sf"/>
</dbReference>
<dbReference type="Pfam" id="PF18962">
    <property type="entry name" value="Por_Secre_tail"/>
    <property type="match status" value="1"/>
</dbReference>
<feature type="domain" description="Fibronectin type-III" evidence="3">
    <location>
        <begin position="454"/>
        <end position="543"/>
    </location>
</feature>
<dbReference type="PROSITE" id="PS50060">
    <property type="entry name" value="MAM_2"/>
    <property type="match status" value="2"/>
</dbReference>